<sequence>MFLLMAHFFMRVWITQTLAT</sequence>
<evidence type="ECO:0000313" key="1">
    <source>
        <dbReference type="EMBL" id="JAH39965.1"/>
    </source>
</evidence>
<accession>A0A0E9SH23</accession>
<reference evidence="1" key="1">
    <citation type="submission" date="2014-11" db="EMBL/GenBank/DDBJ databases">
        <authorList>
            <person name="Amaro Gonzalez C."/>
        </authorList>
    </citation>
    <scope>NUCLEOTIDE SEQUENCE</scope>
</reference>
<proteinExistence type="predicted"/>
<protein>
    <submittedName>
        <fullName evidence="1">Uncharacterized protein</fullName>
    </submittedName>
</protein>
<dbReference type="EMBL" id="GBXM01068612">
    <property type="protein sequence ID" value="JAH39965.1"/>
    <property type="molecule type" value="Transcribed_RNA"/>
</dbReference>
<dbReference type="AlphaFoldDB" id="A0A0E9SH23"/>
<name>A0A0E9SH23_ANGAN</name>
<reference evidence="1" key="2">
    <citation type="journal article" date="2015" name="Fish Shellfish Immunol.">
        <title>Early steps in the European eel (Anguilla anguilla)-Vibrio vulnificus interaction in the gills: Role of the RtxA13 toxin.</title>
        <authorList>
            <person name="Callol A."/>
            <person name="Pajuelo D."/>
            <person name="Ebbesson L."/>
            <person name="Teles M."/>
            <person name="MacKenzie S."/>
            <person name="Amaro C."/>
        </authorList>
    </citation>
    <scope>NUCLEOTIDE SEQUENCE</scope>
</reference>
<organism evidence="1">
    <name type="scientific">Anguilla anguilla</name>
    <name type="common">European freshwater eel</name>
    <name type="synonym">Muraena anguilla</name>
    <dbReference type="NCBI Taxonomy" id="7936"/>
    <lineage>
        <taxon>Eukaryota</taxon>
        <taxon>Metazoa</taxon>
        <taxon>Chordata</taxon>
        <taxon>Craniata</taxon>
        <taxon>Vertebrata</taxon>
        <taxon>Euteleostomi</taxon>
        <taxon>Actinopterygii</taxon>
        <taxon>Neopterygii</taxon>
        <taxon>Teleostei</taxon>
        <taxon>Anguilliformes</taxon>
        <taxon>Anguillidae</taxon>
        <taxon>Anguilla</taxon>
    </lineage>
</organism>